<dbReference type="VEuPathDB" id="FungiDB:PV10_03303"/>
<evidence type="ECO:0008006" key="15">
    <source>
        <dbReference type="Google" id="ProtNLM"/>
    </source>
</evidence>
<evidence type="ECO:0000256" key="1">
    <source>
        <dbReference type="ARBA" id="ARBA00004448"/>
    </source>
</evidence>
<keyword evidence="7" id="KW-1133">Transmembrane helix</keyword>
<dbReference type="SUPFAM" id="SSF103506">
    <property type="entry name" value="Mitochondrial carrier"/>
    <property type="match status" value="1"/>
</dbReference>
<sequence>MSYSTSTEPARSLDELGTSHHVFGQDDTSSLQGYRHDRALLQEQNTSDMSASDQLNITTGQRMISATVGSVLTSLLVTPLDVVRVRLQSQSPPTPHNLSRFAAYSTSFKRLPPDLASTADCAVEQTQKKTYTSTFDGLKKIARNEGATTLWRGLSPTLVMAIPANVIYFTGYDWLRYSAASPVRRVSNDTYAPLVAGAIARVASAIAVSPVEMFRTRMQATQGVSTGIYKETFHGLRRMTQTQGYTSLWRGLTLTMWRDVPFSGFYWWGYEVLRNSLQDMRVAAKGQLLDPHRSLTSSRDAKSEQTHAATFVDSFLAGGGAGAVAAFVTTPFDVGKTRQQVYHHAGDDAASVTAARALAKEGKPIPEELSMPRFLMHIAREEGFGGLFKGWAARCLKVAPACAIMISSYEVGKKWARAVNEKKADKAL</sequence>
<dbReference type="Gene3D" id="1.50.40.10">
    <property type="entry name" value="Mitochondrial carrier domain"/>
    <property type="match status" value="2"/>
</dbReference>
<dbReference type="GO" id="GO:0005743">
    <property type="term" value="C:mitochondrial inner membrane"/>
    <property type="evidence" value="ECO:0007669"/>
    <property type="project" value="UniProtKB-SubCell"/>
</dbReference>
<gene>
    <name evidence="13" type="ORF">B0A52_07136</name>
</gene>
<organism evidence="13 14">
    <name type="scientific">Exophiala mesophila</name>
    <name type="common">Black yeast-like fungus</name>
    <dbReference type="NCBI Taxonomy" id="212818"/>
    <lineage>
        <taxon>Eukaryota</taxon>
        <taxon>Fungi</taxon>
        <taxon>Dikarya</taxon>
        <taxon>Ascomycota</taxon>
        <taxon>Pezizomycotina</taxon>
        <taxon>Eurotiomycetes</taxon>
        <taxon>Chaetothyriomycetidae</taxon>
        <taxon>Chaetothyriales</taxon>
        <taxon>Herpotrichiellaceae</taxon>
        <taxon>Exophiala</taxon>
    </lineage>
</organism>
<feature type="repeat" description="Solcar" evidence="10">
    <location>
        <begin position="57"/>
        <end position="178"/>
    </location>
</feature>
<dbReference type="Proteomes" id="UP000288859">
    <property type="component" value="Unassembled WGS sequence"/>
</dbReference>
<dbReference type="PANTHER" id="PTHR45760:SF2">
    <property type="entry name" value="FI19922P1-RELATED"/>
    <property type="match status" value="1"/>
</dbReference>
<evidence type="ECO:0000256" key="4">
    <source>
        <dbReference type="ARBA" id="ARBA00022692"/>
    </source>
</evidence>
<evidence type="ECO:0000256" key="10">
    <source>
        <dbReference type="PROSITE-ProRule" id="PRU00282"/>
    </source>
</evidence>
<comment type="similarity">
    <text evidence="2 11">Belongs to the mitochondrial carrier (TC 2.A.29) family.</text>
</comment>
<name>A0A438N0C9_EXOME</name>
<evidence type="ECO:0000256" key="7">
    <source>
        <dbReference type="ARBA" id="ARBA00022989"/>
    </source>
</evidence>
<dbReference type="InterPro" id="IPR018108">
    <property type="entry name" value="MCP_transmembrane"/>
</dbReference>
<comment type="caution">
    <text evidence="13">The sequence shown here is derived from an EMBL/GenBank/DDBJ whole genome shotgun (WGS) entry which is preliminary data.</text>
</comment>
<comment type="subcellular location">
    <subcellularLocation>
        <location evidence="1">Mitochondrion inner membrane</location>
        <topology evidence="1">Multi-pass membrane protein</topology>
    </subcellularLocation>
</comment>
<dbReference type="GO" id="GO:1990542">
    <property type="term" value="P:mitochondrial transmembrane transport"/>
    <property type="evidence" value="ECO:0007669"/>
    <property type="project" value="InterPro"/>
</dbReference>
<feature type="repeat" description="Solcar" evidence="10">
    <location>
        <begin position="188"/>
        <end position="276"/>
    </location>
</feature>
<keyword evidence="5" id="KW-0677">Repeat</keyword>
<keyword evidence="8" id="KW-0496">Mitochondrion</keyword>
<dbReference type="Pfam" id="PF00153">
    <property type="entry name" value="Mito_carr"/>
    <property type="match status" value="4"/>
</dbReference>
<keyword evidence="9 10" id="KW-0472">Membrane</keyword>
<evidence type="ECO:0000256" key="5">
    <source>
        <dbReference type="ARBA" id="ARBA00022737"/>
    </source>
</evidence>
<dbReference type="EMBL" id="NAJM01000031">
    <property type="protein sequence ID" value="RVX69160.1"/>
    <property type="molecule type" value="Genomic_DNA"/>
</dbReference>
<evidence type="ECO:0000256" key="6">
    <source>
        <dbReference type="ARBA" id="ARBA00022792"/>
    </source>
</evidence>
<dbReference type="InterPro" id="IPR023395">
    <property type="entry name" value="MCP_dom_sf"/>
</dbReference>
<feature type="region of interest" description="Disordered" evidence="12">
    <location>
        <begin position="1"/>
        <end position="30"/>
    </location>
</feature>
<evidence type="ECO:0000313" key="14">
    <source>
        <dbReference type="Proteomes" id="UP000288859"/>
    </source>
</evidence>
<keyword evidence="6" id="KW-0999">Mitochondrion inner membrane</keyword>
<keyword evidence="3 11" id="KW-0813">Transport</keyword>
<evidence type="ECO:0000256" key="3">
    <source>
        <dbReference type="ARBA" id="ARBA00022448"/>
    </source>
</evidence>
<evidence type="ECO:0000256" key="8">
    <source>
        <dbReference type="ARBA" id="ARBA00023128"/>
    </source>
</evidence>
<feature type="repeat" description="Solcar" evidence="10">
    <location>
        <begin position="309"/>
        <end position="415"/>
    </location>
</feature>
<keyword evidence="4 10" id="KW-0812">Transmembrane</keyword>
<evidence type="ECO:0000256" key="12">
    <source>
        <dbReference type="SAM" id="MobiDB-lite"/>
    </source>
</evidence>
<reference evidence="13 14" key="1">
    <citation type="submission" date="2017-03" db="EMBL/GenBank/DDBJ databases">
        <title>Genomes of endolithic fungi from Antarctica.</title>
        <authorList>
            <person name="Coleine C."/>
            <person name="Masonjones S."/>
            <person name="Stajich J.E."/>
        </authorList>
    </citation>
    <scope>NUCLEOTIDE SEQUENCE [LARGE SCALE GENOMIC DNA]</scope>
    <source>
        <strain evidence="13 14">CCFEE 6314</strain>
    </source>
</reference>
<evidence type="ECO:0000256" key="11">
    <source>
        <dbReference type="RuleBase" id="RU000488"/>
    </source>
</evidence>
<accession>A0A438N0C9</accession>
<dbReference type="InterPro" id="IPR045315">
    <property type="entry name" value="Mtm1-like"/>
</dbReference>
<proteinExistence type="inferred from homology"/>
<dbReference type="AlphaFoldDB" id="A0A438N0C9"/>
<dbReference type="PANTHER" id="PTHR45760">
    <property type="entry name" value="FI19922P1-RELATED"/>
    <property type="match status" value="1"/>
</dbReference>
<evidence type="ECO:0000256" key="2">
    <source>
        <dbReference type="ARBA" id="ARBA00006375"/>
    </source>
</evidence>
<dbReference type="OrthoDB" id="1747031at2759"/>
<evidence type="ECO:0000256" key="9">
    <source>
        <dbReference type="ARBA" id="ARBA00023136"/>
    </source>
</evidence>
<dbReference type="PROSITE" id="PS50920">
    <property type="entry name" value="SOLCAR"/>
    <property type="match status" value="3"/>
</dbReference>
<evidence type="ECO:0000313" key="13">
    <source>
        <dbReference type="EMBL" id="RVX69160.1"/>
    </source>
</evidence>
<protein>
    <recommendedName>
        <fullName evidence="15">Mitochondrial thiamine pyrophosphate carrier 1</fullName>
    </recommendedName>
</protein>